<dbReference type="Proteomes" id="UP001302719">
    <property type="component" value="Chromosome"/>
</dbReference>
<dbReference type="RefSeq" id="WP_312642911.1">
    <property type="nucleotide sequence ID" value="NZ_CP116967.1"/>
</dbReference>
<protein>
    <recommendedName>
        <fullName evidence="5">Secreted protein</fullName>
    </recommendedName>
</protein>
<dbReference type="EMBL" id="CP116967">
    <property type="protein sequence ID" value="WNM57879.1"/>
    <property type="molecule type" value="Genomic_DNA"/>
</dbReference>
<reference evidence="3 4" key="1">
    <citation type="submission" date="2023-01" db="EMBL/GenBank/DDBJ databases">
        <title>Cultivation and genomic characterization of new, ubiquitous marine nitrite-oxidizing bacteria from the Nitrospirales.</title>
        <authorList>
            <person name="Mueller A.J."/>
            <person name="Daebeler A."/>
            <person name="Herbold C.W."/>
            <person name="Kirkegaard R.H."/>
            <person name="Daims H."/>
        </authorList>
    </citation>
    <scope>NUCLEOTIDE SEQUENCE [LARGE SCALE GENOMIC DNA]</scope>
    <source>
        <strain evidence="3 4">VA</strain>
    </source>
</reference>
<feature type="signal peptide" evidence="2">
    <location>
        <begin position="1"/>
        <end position="23"/>
    </location>
</feature>
<dbReference type="AlphaFoldDB" id="A0AA96G9H1"/>
<organism evidence="3 4">
    <name type="scientific">Candidatus Nitrospira allomarina</name>
    <dbReference type="NCBI Taxonomy" id="3020900"/>
    <lineage>
        <taxon>Bacteria</taxon>
        <taxon>Pseudomonadati</taxon>
        <taxon>Nitrospirota</taxon>
        <taxon>Nitrospiria</taxon>
        <taxon>Nitrospirales</taxon>
        <taxon>Nitrospiraceae</taxon>
        <taxon>Nitrospira</taxon>
    </lineage>
</organism>
<evidence type="ECO:0000256" key="2">
    <source>
        <dbReference type="SAM" id="SignalP"/>
    </source>
</evidence>
<evidence type="ECO:0008006" key="5">
    <source>
        <dbReference type="Google" id="ProtNLM"/>
    </source>
</evidence>
<feature type="compositionally biased region" description="Low complexity" evidence="1">
    <location>
        <begin position="32"/>
        <end position="54"/>
    </location>
</feature>
<accession>A0AA96G9H1</accession>
<evidence type="ECO:0000256" key="1">
    <source>
        <dbReference type="SAM" id="MobiDB-lite"/>
    </source>
</evidence>
<feature type="compositionally biased region" description="Polar residues" evidence="1">
    <location>
        <begin position="55"/>
        <end position="65"/>
    </location>
</feature>
<name>A0AA96G9H1_9BACT</name>
<sequence>MKPFSTMFLYASFGLATLTMGCAEMNGGATGASGSAASPASSSSSAEATAVTTGPTRVSSGTQGDTLEACVSRIPSDATDGQRMIATMSCERDAKARTSIDAVPGK</sequence>
<proteinExistence type="predicted"/>
<feature type="chain" id="PRO_5041689914" description="Secreted protein" evidence="2">
    <location>
        <begin position="24"/>
        <end position="106"/>
    </location>
</feature>
<feature type="region of interest" description="Disordered" evidence="1">
    <location>
        <begin position="28"/>
        <end position="66"/>
    </location>
</feature>
<keyword evidence="2" id="KW-0732">Signal</keyword>
<keyword evidence="4" id="KW-1185">Reference proteome</keyword>
<dbReference type="KEGG" id="nall:PP769_18195"/>
<evidence type="ECO:0000313" key="4">
    <source>
        <dbReference type="Proteomes" id="UP001302719"/>
    </source>
</evidence>
<dbReference type="PROSITE" id="PS51257">
    <property type="entry name" value="PROKAR_LIPOPROTEIN"/>
    <property type="match status" value="1"/>
</dbReference>
<gene>
    <name evidence="3" type="ORF">PP769_18195</name>
</gene>
<evidence type="ECO:0000313" key="3">
    <source>
        <dbReference type="EMBL" id="WNM57879.1"/>
    </source>
</evidence>